<dbReference type="PRINTS" id="PR00385">
    <property type="entry name" value="P450"/>
</dbReference>
<keyword evidence="3 8" id="KW-0349">Heme</keyword>
<dbReference type="InterPro" id="IPR002401">
    <property type="entry name" value="Cyt_P450_E_grp-I"/>
</dbReference>
<keyword evidence="7 9" id="KW-0503">Monooxygenase</keyword>
<dbReference type="SUPFAM" id="SSF48264">
    <property type="entry name" value="Cytochrome P450"/>
    <property type="match status" value="1"/>
</dbReference>
<keyword evidence="4 8" id="KW-0479">Metal-binding</keyword>
<dbReference type="GO" id="GO:0005506">
    <property type="term" value="F:iron ion binding"/>
    <property type="evidence" value="ECO:0007669"/>
    <property type="project" value="InterPro"/>
</dbReference>
<dbReference type="GeneID" id="28736129"/>
<evidence type="ECO:0000313" key="10">
    <source>
        <dbReference type="EMBL" id="KPI38545.1"/>
    </source>
</evidence>
<evidence type="ECO:0000313" key="11">
    <source>
        <dbReference type="Proteomes" id="UP000038010"/>
    </source>
</evidence>
<dbReference type="GO" id="GO:0016705">
    <property type="term" value="F:oxidoreductase activity, acting on paired donors, with incorporation or reduction of molecular oxygen"/>
    <property type="evidence" value="ECO:0007669"/>
    <property type="project" value="InterPro"/>
</dbReference>
<dbReference type="InterPro" id="IPR017972">
    <property type="entry name" value="Cyt_P450_CS"/>
</dbReference>
<evidence type="ECO:0000256" key="3">
    <source>
        <dbReference type="ARBA" id="ARBA00022617"/>
    </source>
</evidence>
<evidence type="ECO:0000256" key="8">
    <source>
        <dbReference type="PIRSR" id="PIRSR602401-1"/>
    </source>
</evidence>
<keyword evidence="5 9" id="KW-0560">Oxidoreductase</keyword>
<accession>A0A0N1HRP5</accession>
<dbReference type="Proteomes" id="UP000038010">
    <property type="component" value="Unassembled WGS sequence"/>
</dbReference>
<feature type="binding site" description="axial binding residue" evidence="8">
    <location>
        <position position="448"/>
    </location>
    <ligand>
        <name>heme</name>
        <dbReference type="ChEBI" id="CHEBI:30413"/>
    </ligand>
    <ligandPart>
        <name>Fe</name>
        <dbReference type="ChEBI" id="CHEBI:18248"/>
    </ligandPart>
</feature>
<dbReference type="GO" id="GO:0020037">
    <property type="term" value="F:heme binding"/>
    <property type="evidence" value="ECO:0007669"/>
    <property type="project" value="InterPro"/>
</dbReference>
<dbReference type="PANTHER" id="PTHR24305">
    <property type="entry name" value="CYTOCHROME P450"/>
    <property type="match status" value="1"/>
</dbReference>
<comment type="similarity">
    <text evidence="2 9">Belongs to the cytochrome P450 family.</text>
</comment>
<name>A0A0N1HRP5_9EURO</name>
<dbReference type="Pfam" id="PF00067">
    <property type="entry name" value="p450"/>
    <property type="match status" value="1"/>
</dbReference>
<keyword evidence="11" id="KW-1185">Reference proteome</keyword>
<evidence type="ECO:0000256" key="2">
    <source>
        <dbReference type="ARBA" id="ARBA00010617"/>
    </source>
</evidence>
<dbReference type="CDD" id="cd11062">
    <property type="entry name" value="CYP58-like"/>
    <property type="match status" value="1"/>
</dbReference>
<dbReference type="AlphaFoldDB" id="A0A0N1HRP5"/>
<protein>
    <submittedName>
        <fullName evidence="10">Trichodiene oxygenase</fullName>
    </submittedName>
</protein>
<dbReference type="EMBL" id="LFJN01000018">
    <property type="protein sequence ID" value="KPI38545.1"/>
    <property type="molecule type" value="Genomic_DNA"/>
</dbReference>
<dbReference type="PANTHER" id="PTHR24305:SF157">
    <property type="entry name" value="N-ACETYLTRYPTOPHAN 6-HYDROXYLASE IVOC-RELATED"/>
    <property type="match status" value="1"/>
</dbReference>
<evidence type="ECO:0000256" key="7">
    <source>
        <dbReference type="ARBA" id="ARBA00023033"/>
    </source>
</evidence>
<evidence type="ECO:0000256" key="1">
    <source>
        <dbReference type="ARBA" id="ARBA00001971"/>
    </source>
</evidence>
<dbReference type="GO" id="GO:0004497">
    <property type="term" value="F:monooxygenase activity"/>
    <property type="evidence" value="ECO:0007669"/>
    <property type="project" value="UniProtKB-KW"/>
</dbReference>
<comment type="cofactor">
    <cofactor evidence="1 8">
        <name>heme</name>
        <dbReference type="ChEBI" id="CHEBI:30413"/>
    </cofactor>
</comment>
<dbReference type="InterPro" id="IPR001128">
    <property type="entry name" value="Cyt_P450"/>
</dbReference>
<organism evidence="10 11">
    <name type="scientific">Cyphellophora attinorum</name>
    <dbReference type="NCBI Taxonomy" id="1664694"/>
    <lineage>
        <taxon>Eukaryota</taxon>
        <taxon>Fungi</taxon>
        <taxon>Dikarya</taxon>
        <taxon>Ascomycota</taxon>
        <taxon>Pezizomycotina</taxon>
        <taxon>Eurotiomycetes</taxon>
        <taxon>Chaetothyriomycetidae</taxon>
        <taxon>Chaetothyriales</taxon>
        <taxon>Cyphellophoraceae</taxon>
        <taxon>Cyphellophora</taxon>
    </lineage>
</organism>
<dbReference type="VEuPathDB" id="FungiDB:AB675_4133"/>
<dbReference type="PRINTS" id="PR00463">
    <property type="entry name" value="EP450I"/>
</dbReference>
<gene>
    <name evidence="10" type="ORF">AB675_4133</name>
</gene>
<dbReference type="Gene3D" id="1.10.630.10">
    <property type="entry name" value="Cytochrome P450"/>
    <property type="match status" value="1"/>
</dbReference>
<dbReference type="PROSITE" id="PS00086">
    <property type="entry name" value="CYTOCHROME_P450"/>
    <property type="match status" value="1"/>
</dbReference>
<dbReference type="RefSeq" id="XP_017998508.1">
    <property type="nucleotide sequence ID" value="XM_018144249.1"/>
</dbReference>
<keyword evidence="6 8" id="KW-0408">Iron</keyword>
<evidence type="ECO:0000256" key="5">
    <source>
        <dbReference type="ARBA" id="ARBA00023002"/>
    </source>
</evidence>
<comment type="caution">
    <text evidence="10">The sequence shown here is derived from an EMBL/GenBank/DDBJ whole genome shotgun (WGS) entry which is preliminary data.</text>
</comment>
<sequence>MGIIPWAFCLAAITTLATAVYRILFHPLSSVPGPKLAALSGLYEFYFDCLLEGKFIFEIRRLHDVHGPLVRIGPNEVHISDPDFYEQVQNVTGKLDKDPWYYAFIGSADAGFGTADAAIHRLRRQAMSRFFSTSAIAKLEETSREKVLNLCSKLDVFMKAGHPVNMSNAYRCLTFENVTAYSLPRGFKMLDHTDLSKPYDTQARSIAQLAIWNRHLRFLFPLLLRFSDWYLHLFPRPPENEMHGFSAIDYFDSFAKQAAEVVNAAKRSDKSVLDGIVNSESLPESEKTVDRIAQEARTLAGAGTETTGSILDRITYHILSNSSIRGKLLAELRHFVEGHGPDADILLDYKSLQDLVYLTATINEALRLSNSVSGRLPRISQRSPLTYNEHVLPPGTVISVNSSDPLTNSAVFPQPMNFDPDRWVTATPEQKKQMERYFVPFGRGARSCIGKELALMTLYLTTANFVWRYGQAAKLWETGPEDVNMEHDFFAPFARKESQGVRVLLKDSGGHHGHKEVKASSAS</sequence>
<evidence type="ECO:0000256" key="4">
    <source>
        <dbReference type="ARBA" id="ARBA00022723"/>
    </source>
</evidence>
<evidence type="ECO:0000256" key="6">
    <source>
        <dbReference type="ARBA" id="ARBA00023004"/>
    </source>
</evidence>
<dbReference type="STRING" id="1664694.A0A0N1HRP5"/>
<dbReference type="InterPro" id="IPR036396">
    <property type="entry name" value="Cyt_P450_sf"/>
</dbReference>
<dbReference type="InterPro" id="IPR050121">
    <property type="entry name" value="Cytochrome_P450_monoxygenase"/>
</dbReference>
<proteinExistence type="inferred from homology"/>
<dbReference type="OrthoDB" id="3945418at2759"/>
<evidence type="ECO:0000256" key="9">
    <source>
        <dbReference type="RuleBase" id="RU000461"/>
    </source>
</evidence>
<reference evidence="10 11" key="1">
    <citation type="submission" date="2015-06" db="EMBL/GenBank/DDBJ databases">
        <title>Draft genome of the ant-associated black yeast Phialophora attae CBS 131958.</title>
        <authorList>
            <person name="Moreno L.F."/>
            <person name="Stielow B.J."/>
            <person name="de Hoog S."/>
            <person name="Vicente V.A."/>
            <person name="Weiss V.A."/>
            <person name="de Vries M."/>
            <person name="Cruz L.M."/>
            <person name="Souza E.M."/>
        </authorList>
    </citation>
    <scope>NUCLEOTIDE SEQUENCE [LARGE SCALE GENOMIC DNA]</scope>
    <source>
        <strain evidence="10 11">CBS 131958</strain>
    </source>
</reference>